<dbReference type="GO" id="GO:0034040">
    <property type="term" value="F:ATPase-coupled lipid transmembrane transporter activity"/>
    <property type="evidence" value="ECO:0007669"/>
    <property type="project" value="TreeGrafter"/>
</dbReference>
<feature type="transmembrane region" description="Helical" evidence="9">
    <location>
        <begin position="37"/>
        <end position="62"/>
    </location>
</feature>
<keyword evidence="4 9" id="KW-0812">Transmembrane</keyword>
<evidence type="ECO:0000256" key="1">
    <source>
        <dbReference type="ARBA" id="ARBA00004651"/>
    </source>
</evidence>
<dbReference type="Proteomes" id="UP001217476">
    <property type="component" value="Chromosome"/>
</dbReference>
<dbReference type="Pfam" id="PF00664">
    <property type="entry name" value="ABC_membrane"/>
    <property type="match status" value="1"/>
</dbReference>
<dbReference type="CDD" id="cd07346">
    <property type="entry name" value="ABC_6TM_exporters"/>
    <property type="match status" value="1"/>
</dbReference>
<evidence type="ECO:0000256" key="8">
    <source>
        <dbReference type="ARBA" id="ARBA00023136"/>
    </source>
</evidence>
<dbReference type="Gene3D" id="3.40.50.300">
    <property type="entry name" value="P-loop containing nucleotide triphosphate hydrolases"/>
    <property type="match status" value="1"/>
</dbReference>
<dbReference type="GO" id="GO:0005524">
    <property type="term" value="F:ATP binding"/>
    <property type="evidence" value="ECO:0007669"/>
    <property type="project" value="UniProtKB-KW"/>
</dbReference>
<evidence type="ECO:0000259" key="11">
    <source>
        <dbReference type="PROSITE" id="PS50929"/>
    </source>
</evidence>
<accession>A0AAJ5VRR7</accession>
<dbReference type="GO" id="GO:0016887">
    <property type="term" value="F:ATP hydrolysis activity"/>
    <property type="evidence" value="ECO:0007669"/>
    <property type="project" value="InterPro"/>
</dbReference>
<dbReference type="InterPro" id="IPR036640">
    <property type="entry name" value="ABC1_TM_sf"/>
</dbReference>
<name>A0AAJ5VRR7_9HYPH</name>
<dbReference type="Pfam" id="PF00005">
    <property type="entry name" value="ABC_tran"/>
    <property type="match status" value="1"/>
</dbReference>
<dbReference type="AlphaFoldDB" id="A0AAJ5VRR7"/>
<dbReference type="PANTHER" id="PTHR24221">
    <property type="entry name" value="ATP-BINDING CASSETTE SUB-FAMILY B"/>
    <property type="match status" value="1"/>
</dbReference>
<dbReference type="InterPro" id="IPR011527">
    <property type="entry name" value="ABC1_TM_dom"/>
</dbReference>
<feature type="transmembrane region" description="Helical" evidence="9">
    <location>
        <begin position="179"/>
        <end position="197"/>
    </location>
</feature>
<feature type="transmembrane region" description="Helical" evidence="9">
    <location>
        <begin position="74"/>
        <end position="96"/>
    </location>
</feature>
<feature type="domain" description="ABC transmembrane type-1" evidence="11">
    <location>
        <begin position="37"/>
        <end position="316"/>
    </location>
</feature>
<feature type="transmembrane region" description="Helical" evidence="9">
    <location>
        <begin position="255"/>
        <end position="283"/>
    </location>
</feature>
<comment type="subcellular location">
    <subcellularLocation>
        <location evidence="1">Cell membrane</location>
        <topology evidence="1">Multi-pass membrane protein</topology>
    </subcellularLocation>
</comment>
<evidence type="ECO:0000256" key="4">
    <source>
        <dbReference type="ARBA" id="ARBA00022692"/>
    </source>
</evidence>
<dbReference type="InterPro" id="IPR003439">
    <property type="entry name" value="ABC_transporter-like_ATP-bd"/>
</dbReference>
<dbReference type="Gene3D" id="1.20.1560.10">
    <property type="entry name" value="ABC transporter type 1, transmembrane domain"/>
    <property type="match status" value="1"/>
</dbReference>
<feature type="domain" description="ABC transporter" evidence="10">
    <location>
        <begin position="352"/>
        <end position="586"/>
    </location>
</feature>
<dbReference type="PROSITE" id="PS50929">
    <property type="entry name" value="ABC_TM1F"/>
    <property type="match status" value="1"/>
</dbReference>
<dbReference type="SMART" id="SM00382">
    <property type="entry name" value="AAA"/>
    <property type="match status" value="1"/>
</dbReference>
<keyword evidence="8 9" id="KW-0472">Membrane</keyword>
<dbReference type="InterPro" id="IPR017871">
    <property type="entry name" value="ABC_transporter-like_CS"/>
</dbReference>
<dbReference type="InterPro" id="IPR003593">
    <property type="entry name" value="AAA+_ATPase"/>
</dbReference>
<keyword evidence="3" id="KW-0813">Transport</keyword>
<dbReference type="FunFam" id="3.40.50.300:FF:000287">
    <property type="entry name" value="Multidrug ABC transporter ATP-binding protein"/>
    <property type="match status" value="1"/>
</dbReference>
<evidence type="ECO:0000256" key="7">
    <source>
        <dbReference type="ARBA" id="ARBA00022989"/>
    </source>
</evidence>
<protein>
    <submittedName>
        <fullName evidence="12">ABC transporter ATP-binding protein</fullName>
    </submittedName>
</protein>
<keyword evidence="6 12" id="KW-0067">ATP-binding</keyword>
<dbReference type="InterPro" id="IPR027417">
    <property type="entry name" value="P-loop_NTPase"/>
</dbReference>
<proteinExistence type="inferred from homology"/>
<evidence type="ECO:0000313" key="13">
    <source>
        <dbReference type="Proteomes" id="UP001217476"/>
    </source>
</evidence>
<dbReference type="GO" id="GO:0005886">
    <property type="term" value="C:plasma membrane"/>
    <property type="evidence" value="ECO:0007669"/>
    <property type="project" value="UniProtKB-SubCell"/>
</dbReference>
<evidence type="ECO:0000256" key="3">
    <source>
        <dbReference type="ARBA" id="ARBA00022448"/>
    </source>
</evidence>
<dbReference type="GO" id="GO:0140359">
    <property type="term" value="F:ABC-type transporter activity"/>
    <property type="evidence" value="ECO:0007669"/>
    <property type="project" value="InterPro"/>
</dbReference>
<dbReference type="PROSITE" id="PS50893">
    <property type="entry name" value="ABC_TRANSPORTER_2"/>
    <property type="match status" value="1"/>
</dbReference>
<feature type="transmembrane region" description="Helical" evidence="9">
    <location>
        <begin position="153"/>
        <end position="173"/>
    </location>
</feature>
<dbReference type="InterPro" id="IPR039421">
    <property type="entry name" value="Type_1_exporter"/>
</dbReference>
<organism evidence="12 13">
    <name type="scientific">Candidatus Devosia phytovorans</name>
    <dbReference type="NCBI Taxonomy" id="3121372"/>
    <lineage>
        <taxon>Bacteria</taxon>
        <taxon>Pseudomonadati</taxon>
        <taxon>Pseudomonadota</taxon>
        <taxon>Alphaproteobacteria</taxon>
        <taxon>Hyphomicrobiales</taxon>
        <taxon>Devosiaceae</taxon>
        <taxon>Devosia</taxon>
    </lineage>
</organism>
<gene>
    <name evidence="12" type="ORF">P0Y65_12290</name>
</gene>
<evidence type="ECO:0000256" key="9">
    <source>
        <dbReference type="SAM" id="Phobius"/>
    </source>
</evidence>
<evidence type="ECO:0000256" key="5">
    <source>
        <dbReference type="ARBA" id="ARBA00022741"/>
    </source>
</evidence>
<dbReference type="PROSITE" id="PS00211">
    <property type="entry name" value="ABC_TRANSPORTER_1"/>
    <property type="match status" value="1"/>
</dbReference>
<feature type="transmembrane region" description="Helical" evidence="9">
    <location>
        <begin position="295"/>
        <end position="319"/>
    </location>
</feature>
<evidence type="ECO:0000256" key="6">
    <source>
        <dbReference type="ARBA" id="ARBA00022840"/>
    </source>
</evidence>
<evidence type="ECO:0000313" key="12">
    <source>
        <dbReference type="EMBL" id="WEK02986.1"/>
    </source>
</evidence>
<dbReference type="PANTHER" id="PTHR24221:SF397">
    <property type="entry name" value="ABC TRANSPORTER, ATP-BINDING TRANSMEMBRANE PROTEIN"/>
    <property type="match status" value="1"/>
</dbReference>
<keyword evidence="5" id="KW-0547">Nucleotide-binding</keyword>
<evidence type="ECO:0000259" key="10">
    <source>
        <dbReference type="PROSITE" id="PS50893"/>
    </source>
</evidence>
<evidence type="ECO:0000256" key="2">
    <source>
        <dbReference type="ARBA" id="ARBA00005417"/>
    </source>
</evidence>
<dbReference type="SUPFAM" id="SSF52540">
    <property type="entry name" value="P-loop containing nucleoside triphosphate hydrolases"/>
    <property type="match status" value="1"/>
</dbReference>
<sequence length="598" mass="64411">MTMAHTHSHDGDTELRSDLASLRRVWSMVGPMRGRMLLGLGFRFLQSMALGVGFSAVIWVVVGLAEGETMTAGWAWQITGLMALSLLGQVVCSYISSMLNWLSSYRAVGDLRLTILDHLRLLPMGFHLSRHKGDTVSALTSDMQMVESFLSDALPRIAQAFGLPLVVFIFLLWRDWPTALAAITSIVIAAPVFLFASRRLAQLGIQRQDRQAQAAARMIEYVQGISVIRAFNQIAKGQEGFEVSLRAFRNISHSLVAQLVAPFTAIAVLILLGAPLVIALGAVRYAGGQIDAATMISVLVLLFAIYTPFLALISVMELVRIADASLTRIDRIMTAPLLPKLEVAQKLDGFNVAFDGVGFSYNHGTPVLRDVSLTVPARSMTAIVGPSGSGKSTILNLIARFWDVTEGSISIGGVDVREMDEATLNGLITVVFQDVYLFAGTIYENIAMGRSGASQDEVEAAARAAQAHEFIIALPHGYQTRVGEGGAKLSGGERQRVSIARAILKDAPIVLLDEATAAIDPSNERAIQTALGILVSDKTLIVVAHKLSTIQSADQIVVLDAGAIIEQGDHTSLLEEDGLYASLWGHRTRAANWKIGSA</sequence>
<reference evidence="12" key="1">
    <citation type="submission" date="2023-03" db="EMBL/GenBank/DDBJ databases">
        <title>Andean soil-derived lignocellulolytic bacterial consortium as a source of novel taxa and putative plastic-active enzymes.</title>
        <authorList>
            <person name="Diaz-Garcia L."/>
            <person name="Chuvochina M."/>
            <person name="Feuerriegel G."/>
            <person name="Bunk B."/>
            <person name="Sproer C."/>
            <person name="Streit W.R."/>
            <person name="Rodriguez L.M."/>
            <person name="Overmann J."/>
            <person name="Jimenez D.J."/>
        </authorList>
    </citation>
    <scope>NUCLEOTIDE SEQUENCE</scope>
    <source>
        <strain evidence="12">MAG 4196</strain>
    </source>
</reference>
<comment type="similarity">
    <text evidence="2">Belongs to the ABC transporter superfamily.</text>
</comment>
<dbReference type="EMBL" id="CP119312">
    <property type="protein sequence ID" value="WEK02986.1"/>
    <property type="molecule type" value="Genomic_DNA"/>
</dbReference>
<keyword evidence="7 9" id="KW-1133">Transmembrane helix</keyword>
<dbReference type="SUPFAM" id="SSF90123">
    <property type="entry name" value="ABC transporter transmembrane region"/>
    <property type="match status" value="1"/>
</dbReference>